<name>A0ABP1FET5_9FLAO</name>
<sequence>MKTQILKTLSINKTEYYMLVFRLFHVWCLQESYSTIHTQNLISSKKLFDWFLREHTQQEESFLNYKKNYPKACKRQTIEFYVLLTSKKSNYPKALLEKIYKNTYKTIKINQPQPFWCMN</sequence>
<proteinExistence type="predicted"/>
<organism evidence="1 2">
    <name type="scientific">Tenacibaculum vairaonense</name>
    <dbReference type="NCBI Taxonomy" id="3137860"/>
    <lineage>
        <taxon>Bacteria</taxon>
        <taxon>Pseudomonadati</taxon>
        <taxon>Bacteroidota</taxon>
        <taxon>Flavobacteriia</taxon>
        <taxon>Flavobacteriales</taxon>
        <taxon>Flavobacteriaceae</taxon>
        <taxon>Tenacibaculum</taxon>
    </lineage>
</organism>
<keyword evidence="2" id="KW-1185">Reference proteome</keyword>
<dbReference type="EMBL" id="CAXJRC010000043">
    <property type="protein sequence ID" value="CAL2108214.1"/>
    <property type="molecule type" value="Genomic_DNA"/>
</dbReference>
<dbReference type="Proteomes" id="UP001497602">
    <property type="component" value="Unassembled WGS sequence"/>
</dbReference>
<gene>
    <name evidence="1" type="ORF">T190115A13A_60209</name>
</gene>
<dbReference type="RefSeq" id="WP_348739796.1">
    <property type="nucleotide sequence ID" value="NZ_CAXJRC010000043.1"/>
</dbReference>
<reference evidence="1 2" key="1">
    <citation type="submission" date="2024-05" db="EMBL/GenBank/DDBJ databases">
        <authorList>
            <person name="Duchaud E."/>
        </authorList>
    </citation>
    <scope>NUCLEOTIDE SEQUENCE [LARGE SCALE GENOMIC DNA]</scope>
    <source>
        <strain evidence="1">Ena-SAMPLE-TAB-13-05-2024-13:56:06:370-140305</strain>
    </source>
</reference>
<evidence type="ECO:0000313" key="1">
    <source>
        <dbReference type="EMBL" id="CAL2108214.1"/>
    </source>
</evidence>
<evidence type="ECO:0000313" key="2">
    <source>
        <dbReference type="Proteomes" id="UP001497602"/>
    </source>
</evidence>
<protein>
    <submittedName>
        <fullName evidence="1">Uncharacterized protein</fullName>
    </submittedName>
</protein>
<accession>A0ABP1FET5</accession>
<comment type="caution">
    <text evidence="1">The sequence shown here is derived from an EMBL/GenBank/DDBJ whole genome shotgun (WGS) entry which is preliminary data.</text>
</comment>